<reference evidence="2" key="1">
    <citation type="journal article" date="2019" name="Int. J. Syst. Evol. Microbiol.">
        <title>The Global Catalogue of Microorganisms (GCM) 10K type strain sequencing project: providing services to taxonomists for standard genome sequencing and annotation.</title>
        <authorList>
            <consortium name="The Broad Institute Genomics Platform"/>
            <consortium name="The Broad Institute Genome Sequencing Center for Infectious Disease"/>
            <person name="Wu L."/>
            <person name="Ma J."/>
        </authorList>
    </citation>
    <scope>NUCLEOTIDE SEQUENCE [LARGE SCALE GENOMIC DNA]</scope>
    <source>
        <strain evidence="2">KCTC 62784</strain>
    </source>
</reference>
<dbReference type="InterPro" id="IPR024651">
    <property type="entry name" value="FAD-SLDH_ssu"/>
</dbReference>
<dbReference type="EMBL" id="JBHRSE010000094">
    <property type="protein sequence ID" value="MFC3024894.1"/>
    <property type="molecule type" value="Genomic_DNA"/>
</dbReference>
<name>A0ABV7CBW3_9VIBR</name>
<evidence type="ECO:0000313" key="2">
    <source>
        <dbReference type="Proteomes" id="UP001595384"/>
    </source>
</evidence>
<sequence>MSKYYSKHASSHDKTRRNIIKGLASTSLLSFFPAFNVMADALADDVPSAFVSVSKTLTGRASLPDVLVDRFFHALQAEQSNFSNQVMSLEKELSQLDPKTYTEKLSPEAQKTAKTILSAWYTGIVGDGPDAQVIAYRHALEFSAVDDVLTPRSYCPNKPGFWAEKPVEKHA</sequence>
<organism evidence="1 2">
    <name type="scientific">Vibrio zhugei</name>
    <dbReference type="NCBI Taxonomy" id="2479546"/>
    <lineage>
        <taxon>Bacteria</taxon>
        <taxon>Pseudomonadati</taxon>
        <taxon>Pseudomonadota</taxon>
        <taxon>Gammaproteobacteria</taxon>
        <taxon>Vibrionales</taxon>
        <taxon>Vibrionaceae</taxon>
        <taxon>Vibrio</taxon>
    </lineage>
</organism>
<dbReference type="Pfam" id="PF12318">
    <property type="entry name" value="FAD-SLDH"/>
    <property type="match status" value="1"/>
</dbReference>
<comment type="caution">
    <text evidence="1">The sequence shown here is derived from an EMBL/GenBank/DDBJ whole genome shotgun (WGS) entry which is preliminary data.</text>
</comment>
<dbReference type="Proteomes" id="UP001595384">
    <property type="component" value="Unassembled WGS sequence"/>
</dbReference>
<proteinExistence type="predicted"/>
<accession>A0ABV7CBW3</accession>
<gene>
    <name evidence="1" type="ORF">ACFODT_13820</name>
</gene>
<keyword evidence="2" id="KW-1185">Reference proteome</keyword>
<protein>
    <submittedName>
        <fullName evidence="1">Sugar dehydrogenase complex small subunit</fullName>
    </submittedName>
</protein>
<evidence type="ECO:0000313" key="1">
    <source>
        <dbReference type="EMBL" id="MFC3024894.1"/>
    </source>
</evidence>
<dbReference type="RefSeq" id="WP_123014320.1">
    <property type="nucleotide sequence ID" value="NZ_AP024912.1"/>
</dbReference>